<organism evidence="1">
    <name type="scientific">Timema monikensis</name>
    <dbReference type="NCBI Taxonomy" id="170555"/>
    <lineage>
        <taxon>Eukaryota</taxon>
        <taxon>Metazoa</taxon>
        <taxon>Ecdysozoa</taxon>
        <taxon>Arthropoda</taxon>
        <taxon>Hexapoda</taxon>
        <taxon>Insecta</taxon>
        <taxon>Pterygota</taxon>
        <taxon>Neoptera</taxon>
        <taxon>Polyneoptera</taxon>
        <taxon>Phasmatodea</taxon>
        <taxon>Timematodea</taxon>
        <taxon>Timematoidea</taxon>
        <taxon>Timematidae</taxon>
        <taxon>Timema</taxon>
    </lineage>
</organism>
<dbReference type="AlphaFoldDB" id="A0A7R9HRI1"/>
<reference evidence="1" key="1">
    <citation type="submission" date="2020-11" db="EMBL/GenBank/DDBJ databases">
        <authorList>
            <person name="Tran Van P."/>
        </authorList>
    </citation>
    <scope>NUCLEOTIDE SEQUENCE</scope>
</reference>
<gene>
    <name evidence="1" type="ORF">TMSB3V08_LOCUS8732</name>
</gene>
<dbReference type="EMBL" id="OB795296">
    <property type="protein sequence ID" value="CAD7432013.1"/>
    <property type="molecule type" value="Genomic_DNA"/>
</dbReference>
<accession>A0A7R9HRI1</accession>
<protein>
    <submittedName>
        <fullName evidence="1">Uncharacterized protein</fullName>
    </submittedName>
</protein>
<name>A0A7R9HRI1_9NEOP</name>
<evidence type="ECO:0000313" key="1">
    <source>
        <dbReference type="EMBL" id="CAD7432013.1"/>
    </source>
</evidence>
<proteinExistence type="predicted"/>
<sequence length="199" mass="22567">MFANIEYYALKSYRVLDIRINEFMENIQQWKQSELEPKGHCEWFRLNQPISNMLFGKSNVPFATTCPWPVGGYRMPNVAVDENAFPPLLGKQYKELRPMELTDTSRTLTDLYLGRDPGLDECPLSTSVTDDPKMSSDMVQLWEALTACNIDGIGSISRAVTPPDALSIQMTYSGHRYYWYLEGVIGVQGSGIKFCRGTT</sequence>